<name>A0A8W7PQE5_ANOCL</name>
<feature type="transmembrane region" description="Helical" evidence="2">
    <location>
        <begin position="62"/>
        <end position="92"/>
    </location>
</feature>
<feature type="region of interest" description="Disordered" evidence="1">
    <location>
        <begin position="239"/>
        <end position="276"/>
    </location>
</feature>
<sequence>MKGSSWTSSIWGSFNRIISIDESSVYKLLLAGFDEDDTIGIPVRSSCVVRVQPRMSRMVAELLMVLLLLLMVVLLLLLLLLLLLSVFFSFLMRCFRCTLAWRFFSSERANLRPQMSHENGFSPVCVRMCVVRWSERLNERMQIRHWNGFWPVWIRMWRPGALTRPPVPVHILALLHVERTDAAVVARRLLQDDARTVHVEAEQFGTVTAAVAGPGVHPLVPPVVVVMVLPDRGRGGRHILGRAGRLRSEQPEHGRLEEGLSGLGKPQPPSPAVGDI</sequence>
<evidence type="ECO:0000256" key="1">
    <source>
        <dbReference type="SAM" id="MobiDB-lite"/>
    </source>
</evidence>
<keyword evidence="2" id="KW-1133">Transmembrane helix</keyword>
<protein>
    <submittedName>
        <fullName evidence="3">Uncharacterized protein</fullName>
    </submittedName>
</protein>
<dbReference type="EnsemblMetazoa" id="ACOM035434-RA">
    <property type="protein sequence ID" value="ACOM035434-PA.1"/>
    <property type="gene ID" value="ACOM035434"/>
</dbReference>
<proteinExistence type="predicted"/>
<accession>A0A8W7PQE5</accession>
<organism evidence="3">
    <name type="scientific">Anopheles coluzzii</name>
    <name type="common">African malaria mosquito</name>
    <dbReference type="NCBI Taxonomy" id="1518534"/>
    <lineage>
        <taxon>Eukaryota</taxon>
        <taxon>Metazoa</taxon>
        <taxon>Ecdysozoa</taxon>
        <taxon>Arthropoda</taxon>
        <taxon>Hexapoda</taxon>
        <taxon>Insecta</taxon>
        <taxon>Pterygota</taxon>
        <taxon>Neoptera</taxon>
        <taxon>Endopterygota</taxon>
        <taxon>Diptera</taxon>
        <taxon>Nematocera</taxon>
        <taxon>Culicoidea</taxon>
        <taxon>Culicidae</taxon>
        <taxon>Anophelinae</taxon>
        <taxon>Anopheles</taxon>
    </lineage>
</organism>
<feature type="compositionally biased region" description="Pro residues" evidence="1">
    <location>
        <begin position="266"/>
        <end position="276"/>
    </location>
</feature>
<keyword evidence="2" id="KW-0472">Membrane</keyword>
<dbReference type="Proteomes" id="UP000075882">
    <property type="component" value="Unassembled WGS sequence"/>
</dbReference>
<feature type="compositionally biased region" description="Basic and acidic residues" evidence="1">
    <location>
        <begin position="246"/>
        <end position="258"/>
    </location>
</feature>
<keyword evidence="2" id="KW-0812">Transmembrane</keyword>
<reference evidence="3" key="1">
    <citation type="submission" date="2022-08" db="UniProtKB">
        <authorList>
            <consortium name="EnsemblMetazoa"/>
        </authorList>
    </citation>
    <scope>IDENTIFICATION</scope>
</reference>
<evidence type="ECO:0000256" key="2">
    <source>
        <dbReference type="SAM" id="Phobius"/>
    </source>
</evidence>
<dbReference type="AlphaFoldDB" id="A0A8W7PQE5"/>
<evidence type="ECO:0000313" key="3">
    <source>
        <dbReference type="EnsemblMetazoa" id="ACOM035434-PA.1"/>
    </source>
</evidence>